<gene>
    <name evidence="3" type="ORF">GRF29_19g230681</name>
</gene>
<keyword evidence="1" id="KW-0812">Transmembrane</keyword>
<name>A0AAN6M3Z2_9PLEO</name>
<proteinExistence type="predicted"/>
<protein>
    <submittedName>
        <fullName evidence="3">Uncharacterized protein</fullName>
    </submittedName>
</protein>
<feature type="transmembrane region" description="Helical" evidence="1">
    <location>
        <begin position="473"/>
        <end position="491"/>
    </location>
</feature>
<feature type="transmembrane region" description="Helical" evidence="1">
    <location>
        <begin position="55"/>
        <end position="73"/>
    </location>
</feature>
<accession>A0AAN6M3Z2</accession>
<feature type="transmembrane region" description="Helical" evidence="1">
    <location>
        <begin position="194"/>
        <end position="213"/>
    </location>
</feature>
<dbReference type="AlphaFoldDB" id="A0AAN6M3Z2"/>
<keyword evidence="1" id="KW-1133">Transmembrane helix</keyword>
<dbReference type="PANTHER" id="PTHR35043">
    <property type="entry name" value="TRANSCRIPTION FACTOR DOMAIN-CONTAINING PROTEIN"/>
    <property type="match status" value="1"/>
</dbReference>
<evidence type="ECO:0000313" key="3">
    <source>
        <dbReference type="EMBL" id="KAK3214467.1"/>
    </source>
</evidence>
<dbReference type="PANTHER" id="PTHR35043:SF7">
    <property type="entry name" value="TRANSCRIPTION FACTOR DOMAIN-CONTAINING PROTEIN"/>
    <property type="match status" value="1"/>
</dbReference>
<sequence length="592" mass="66687">MAAIFFLIKCMPVKGAPIDTTPPPINNVFYQPQILRNESEIAPAWLPNPRQRGTLDIIWSCLFTLSLCVYTAIHLNVPPPNEGKFGFFGRKTKWVFIGILAPELVVYAAWRQLRQARNVAHELNKLRGDKDDVSYDLSYGFYVAMGGFVADVSELHSSFGRVTITATGIVELARRGQFMDIDARSIADKSKADIFAKGMVMAQLVWLIVNCIGRKVARYPLTLLEIHTCVHVLCALIIYCIWLKKPVDIREPTTIDFRDHPAHQALLLMASPSAFPWKKPRMNYLAEVDVLHYNNWSQTAGGLQRPPPSETDDNGWEWTTKDQTHQIDMPVVYDLRNSSASEGYLQSGRLYNKIGPGFVYYTANDLPEYAQWTIPREERTLRANYQVRIRMRLEMDNVLTNRWDAIAPLIEDATRADTSRTRLRERLGCPEDIGDLITIRAKNLDLSSSTTISGAFRNFTATLQGQHGDMTSGLLLFLLPALYGGIHLSAWTFEFPTPIEQKLWKIACLDLVASLPVFLIGSVARELGTNGKQFTLGDMALLSWLGVLFLIVNIPATVVARAYLVVESFASLRRVPVGVYATVPWSDWLPHI</sequence>
<feature type="transmembrane region" description="Helical" evidence="1">
    <location>
        <begin position="541"/>
        <end position="564"/>
    </location>
</feature>
<feature type="signal peptide" evidence="2">
    <location>
        <begin position="1"/>
        <end position="15"/>
    </location>
</feature>
<keyword evidence="1" id="KW-0472">Membrane</keyword>
<dbReference type="EMBL" id="WVTA01000003">
    <property type="protein sequence ID" value="KAK3214467.1"/>
    <property type="molecule type" value="Genomic_DNA"/>
</dbReference>
<evidence type="ECO:0000313" key="4">
    <source>
        <dbReference type="Proteomes" id="UP001280581"/>
    </source>
</evidence>
<evidence type="ECO:0000256" key="2">
    <source>
        <dbReference type="SAM" id="SignalP"/>
    </source>
</evidence>
<feature type="chain" id="PRO_5042866196" evidence="2">
    <location>
        <begin position="16"/>
        <end position="592"/>
    </location>
</feature>
<feature type="transmembrane region" description="Helical" evidence="1">
    <location>
        <begin position="503"/>
        <end position="521"/>
    </location>
</feature>
<feature type="transmembrane region" description="Helical" evidence="1">
    <location>
        <begin position="219"/>
        <end position="242"/>
    </location>
</feature>
<evidence type="ECO:0000256" key="1">
    <source>
        <dbReference type="SAM" id="Phobius"/>
    </source>
</evidence>
<comment type="caution">
    <text evidence="3">The sequence shown here is derived from an EMBL/GenBank/DDBJ whole genome shotgun (WGS) entry which is preliminary data.</text>
</comment>
<keyword evidence="4" id="KW-1185">Reference proteome</keyword>
<keyword evidence="2" id="KW-0732">Signal</keyword>
<reference evidence="3 4" key="1">
    <citation type="submission" date="2021-02" db="EMBL/GenBank/DDBJ databases">
        <title>Genome assembly of Pseudopithomyces chartarum.</title>
        <authorList>
            <person name="Jauregui R."/>
            <person name="Singh J."/>
            <person name="Voisey C."/>
        </authorList>
    </citation>
    <scope>NUCLEOTIDE SEQUENCE [LARGE SCALE GENOMIC DNA]</scope>
    <source>
        <strain evidence="3 4">AGR01</strain>
    </source>
</reference>
<dbReference type="Proteomes" id="UP001280581">
    <property type="component" value="Unassembled WGS sequence"/>
</dbReference>
<organism evidence="3 4">
    <name type="scientific">Pseudopithomyces chartarum</name>
    <dbReference type="NCBI Taxonomy" id="1892770"/>
    <lineage>
        <taxon>Eukaryota</taxon>
        <taxon>Fungi</taxon>
        <taxon>Dikarya</taxon>
        <taxon>Ascomycota</taxon>
        <taxon>Pezizomycotina</taxon>
        <taxon>Dothideomycetes</taxon>
        <taxon>Pleosporomycetidae</taxon>
        <taxon>Pleosporales</taxon>
        <taxon>Massarineae</taxon>
        <taxon>Didymosphaeriaceae</taxon>
        <taxon>Pseudopithomyces</taxon>
    </lineage>
</organism>
<feature type="transmembrane region" description="Helical" evidence="1">
    <location>
        <begin position="93"/>
        <end position="110"/>
    </location>
</feature>